<evidence type="ECO:0000313" key="3">
    <source>
        <dbReference type="Proteomes" id="UP000639772"/>
    </source>
</evidence>
<evidence type="ECO:0000256" key="1">
    <source>
        <dbReference type="SAM" id="MobiDB-lite"/>
    </source>
</evidence>
<name>A0A835PFK4_VANPL</name>
<protein>
    <submittedName>
        <fullName evidence="2">Uncharacterized protein</fullName>
    </submittedName>
</protein>
<proteinExistence type="predicted"/>
<organism evidence="2 3">
    <name type="scientific">Vanilla planifolia</name>
    <name type="common">Vanilla</name>
    <dbReference type="NCBI Taxonomy" id="51239"/>
    <lineage>
        <taxon>Eukaryota</taxon>
        <taxon>Viridiplantae</taxon>
        <taxon>Streptophyta</taxon>
        <taxon>Embryophyta</taxon>
        <taxon>Tracheophyta</taxon>
        <taxon>Spermatophyta</taxon>
        <taxon>Magnoliopsida</taxon>
        <taxon>Liliopsida</taxon>
        <taxon>Asparagales</taxon>
        <taxon>Orchidaceae</taxon>
        <taxon>Vanilloideae</taxon>
        <taxon>Vanilleae</taxon>
        <taxon>Vanilla</taxon>
    </lineage>
</organism>
<dbReference type="AlphaFoldDB" id="A0A835PFK4"/>
<evidence type="ECO:0000313" key="2">
    <source>
        <dbReference type="EMBL" id="KAG0450558.1"/>
    </source>
</evidence>
<accession>A0A835PFK4</accession>
<feature type="compositionally biased region" description="Basic and acidic residues" evidence="1">
    <location>
        <begin position="1"/>
        <end position="19"/>
    </location>
</feature>
<feature type="region of interest" description="Disordered" evidence="1">
    <location>
        <begin position="1"/>
        <end position="25"/>
    </location>
</feature>
<comment type="caution">
    <text evidence="2">The sequence shown here is derived from an EMBL/GenBank/DDBJ whole genome shotgun (WGS) entry which is preliminary data.</text>
</comment>
<dbReference type="Proteomes" id="UP000639772">
    <property type="component" value="Unassembled WGS sequence"/>
</dbReference>
<reference evidence="2 3" key="1">
    <citation type="journal article" date="2020" name="Nat. Food">
        <title>A phased Vanilla planifolia genome enables genetic improvement of flavour and production.</title>
        <authorList>
            <person name="Hasing T."/>
            <person name="Tang H."/>
            <person name="Brym M."/>
            <person name="Khazi F."/>
            <person name="Huang T."/>
            <person name="Chambers A.H."/>
        </authorList>
    </citation>
    <scope>NUCLEOTIDE SEQUENCE [LARGE SCALE GENOMIC DNA]</scope>
    <source>
        <tissue evidence="2">Leaf</tissue>
    </source>
</reference>
<dbReference type="EMBL" id="JADCNM010000113">
    <property type="protein sequence ID" value="KAG0450558.1"/>
    <property type="molecule type" value="Genomic_DNA"/>
</dbReference>
<sequence>MQNKIELQETRKNRSERTMLKPSRNGSYPVKIFRQTLLLKMFSLMVENAVDVIRGAEDKAIRVNDHFYRCKGSGKEGANPILELSPDQRKKTALKNQFLEEE</sequence>
<gene>
    <name evidence="2" type="ORF">HPP92_026680</name>
</gene>